<proteinExistence type="predicted"/>
<keyword evidence="4" id="KW-1185">Reference proteome</keyword>
<accession>A0A8S3YT61</accession>
<evidence type="ECO:0000256" key="1">
    <source>
        <dbReference type="SAM" id="Coils"/>
    </source>
</evidence>
<dbReference type="AlphaFoldDB" id="A0A8S3YT61"/>
<evidence type="ECO:0000313" key="4">
    <source>
        <dbReference type="Proteomes" id="UP000678393"/>
    </source>
</evidence>
<feature type="non-terminal residue" evidence="3">
    <location>
        <position position="1"/>
    </location>
</feature>
<gene>
    <name evidence="3" type="ORF">CUNI_LOCUS4290</name>
</gene>
<dbReference type="EMBL" id="CAJHNH020000597">
    <property type="protein sequence ID" value="CAG5118732.1"/>
    <property type="molecule type" value="Genomic_DNA"/>
</dbReference>
<feature type="compositionally biased region" description="Polar residues" evidence="2">
    <location>
        <begin position="169"/>
        <end position="180"/>
    </location>
</feature>
<evidence type="ECO:0000313" key="3">
    <source>
        <dbReference type="EMBL" id="CAG5118732.1"/>
    </source>
</evidence>
<feature type="region of interest" description="Disordered" evidence="2">
    <location>
        <begin position="149"/>
        <end position="183"/>
    </location>
</feature>
<evidence type="ECO:0000256" key="2">
    <source>
        <dbReference type="SAM" id="MobiDB-lite"/>
    </source>
</evidence>
<dbReference type="Proteomes" id="UP000678393">
    <property type="component" value="Unassembled WGS sequence"/>
</dbReference>
<name>A0A8S3YT61_9EUPU</name>
<comment type="caution">
    <text evidence="3">The sequence shown here is derived from an EMBL/GenBank/DDBJ whole genome shotgun (WGS) entry which is preliminary data.</text>
</comment>
<organism evidence="3 4">
    <name type="scientific">Candidula unifasciata</name>
    <dbReference type="NCBI Taxonomy" id="100452"/>
    <lineage>
        <taxon>Eukaryota</taxon>
        <taxon>Metazoa</taxon>
        <taxon>Spiralia</taxon>
        <taxon>Lophotrochozoa</taxon>
        <taxon>Mollusca</taxon>
        <taxon>Gastropoda</taxon>
        <taxon>Heterobranchia</taxon>
        <taxon>Euthyneura</taxon>
        <taxon>Panpulmonata</taxon>
        <taxon>Eupulmonata</taxon>
        <taxon>Stylommatophora</taxon>
        <taxon>Helicina</taxon>
        <taxon>Helicoidea</taxon>
        <taxon>Geomitridae</taxon>
        <taxon>Candidula</taxon>
    </lineage>
</organism>
<protein>
    <submittedName>
        <fullName evidence="3">Uncharacterized protein</fullName>
    </submittedName>
</protein>
<keyword evidence="1" id="KW-0175">Coiled coil</keyword>
<feature type="coiled-coil region" evidence="1">
    <location>
        <begin position="2"/>
        <end position="56"/>
    </location>
</feature>
<reference evidence="3" key="1">
    <citation type="submission" date="2021-04" db="EMBL/GenBank/DDBJ databases">
        <authorList>
            <consortium name="Molecular Ecology Group"/>
        </authorList>
    </citation>
    <scope>NUCLEOTIDE SEQUENCE</scope>
</reference>
<sequence>MERSLLEAKIKMEMKMEKLKENQLWEMRNEMQGEMKKRIQSVREEWEREREDYDNRDRVEMNRLKECLQAELDARNKACQERDKAVNNMKYHEFLFREKEQSLVSALQKCQEGKKEASKRQEAAVEQVNNADWKYKINVKAKSYQMPQPDARNMAGQKSQHQLPDRAASSHSDPLTQISSALPPMSAPVAGKEVIDIFNFRAKTNIRNALS</sequence>